<dbReference type="Proteomes" id="UP000242501">
    <property type="component" value="Unassembled WGS sequence"/>
</dbReference>
<dbReference type="PANTHER" id="PTHR32234:SF3">
    <property type="entry name" value="SUPPRESSION OF COPPER SENSITIVITY PROTEIN"/>
    <property type="match status" value="1"/>
</dbReference>
<keyword evidence="10" id="KW-1185">Reference proteome</keyword>
<feature type="transmembrane region" description="Helical" evidence="7">
    <location>
        <begin position="257"/>
        <end position="275"/>
    </location>
</feature>
<dbReference type="InterPro" id="IPR003834">
    <property type="entry name" value="Cyt_c_assmbl_TM_dom"/>
</dbReference>
<feature type="transmembrane region" description="Helical" evidence="7">
    <location>
        <begin position="6"/>
        <end position="25"/>
    </location>
</feature>
<dbReference type="GO" id="GO:0045454">
    <property type="term" value="P:cell redox homeostasis"/>
    <property type="evidence" value="ECO:0007669"/>
    <property type="project" value="TreeGrafter"/>
</dbReference>
<feature type="transmembrane region" description="Helical" evidence="7">
    <location>
        <begin position="87"/>
        <end position="110"/>
    </location>
</feature>
<dbReference type="RefSeq" id="WP_092749213.1">
    <property type="nucleotide sequence ID" value="NZ_FMYL01000009.1"/>
</dbReference>
<keyword evidence="6 7" id="KW-0472">Membrane</keyword>
<evidence type="ECO:0000256" key="7">
    <source>
        <dbReference type="SAM" id="Phobius"/>
    </source>
</evidence>
<evidence type="ECO:0000256" key="5">
    <source>
        <dbReference type="ARBA" id="ARBA00022989"/>
    </source>
</evidence>
<reference evidence="10" key="1">
    <citation type="submission" date="2016-09" db="EMBL/GenBank/DDBJ databases">
        <authorList>
            <person name="Varghese N."/>
            <person name="Submissions S."/>
        </authorList>
    </citation>
    <scope>NUCLEOTIDE SEQUENCE [LARGE SCALE GENOMIC DNA]</scope>
    <source>
        <strain evidence="10">ANC 4422</strain>
    </source>
</reference>
<keyword evidence="5 7" id="KW-1133">Transmembrane helix</keyword>
<evidence type="ECO:0000259" key="8">
    <source>
        <dbReference type="PROSITE" id="PS51352"/>
    </source>
</evidence>
<keyword evidence="3 7" id="KW-0812">Transmembrane</keyword>
<dbReference type="AlphaFoldDB" id="A0A1G6IVG3"/>
<keyword evidence="2" id="KW-1003">Cell membrane</keyword>
<dbReference type="SUPFAM" id="SSF52833">
    <property type="entry name" value="Thioredoxin-like"/>
    <property type="match status" value="1"/>
</dbReference>
<dbReference type="Pfam" id="PF13899">
    <property type="entry name" value="Thioredoxin_7"/>
    <property type="match status" value="1"/>
</dbReference>
<feature type="transmembrane region" description="Helical" evidence="7">
    <location>
        <begin position="201"/>
        <end position="218"/>
    </location>
</feature>
<evidence type="ECO:0000256" key="2">
    <source>
        <dbReference type="ARBA" id="ARBA00022475"/>
    </source>
</evidence>
<dbReference type="CDD" id="cd02953">
    <property type="entry name" value="DsbDgamma"/>
    <property type="match status" value="1"/>
</dbReference>
<feature type="transmembrane region" description="Helical" evidence="7">
    <location>
        <begin position="158"/>
        <end position="180"/>
    </location>
</feature>
<dbReference type="GO" id="GO:0005886">
    <property type="term" value="C:plasma membrane"/>
    <property type="evidence" value="ECO:0007669"/>
    <property type="project" value="UniProtKB-SubCell"/>
</dbReference>
<dbReference type="Gene3D" id="3.40.30.10">
    <property type="entry name" value="Glutaredoxin"/>
    <property type="match status" value="1"/>
</dbReference>
<accession>A0A1G6IVG3</accession>
<dbReference type="Pfam" id="PF02683">
    <property type="entry name" value="DsbD_TM"/>
    <property type="match status" value="1"/>
</dbReference>
<dbReference type="InterPro" id="IPR035671">
    <property type="entry name" value="DsbD_gamma"/>
</dbReference>
<dbReference type="InterPro" id="IPR036249">
    <property type="entry name" value="Thioredoxin-like_sf"/>
</dbReference>
<dbReference type="PROSITE" id="PS51352">
    <property type="entry name" value="THIOREDOXIN_2"/>
    <property type="match status" value="1"/>
</dbReference>
<dbReference type="PANTHER" id="PTHR32234">
    <property type="entry name" value="THIOL:DISULFIDE INTERCHANGE PROTEIN DSBD"/>
    <property type="match status" value="1"/>
</dbReference>
<evidence type="ECO:0000256" key="1">
    <source>
        <dbReference type="ARBA" id="ARBA00004651"/>
    </source>
</evidence>
<evidence type="ECO:0000256" key="3">
    <source>
        <dbReference type="ARBA" id="ARBA00022692"/>
    </source>
</evidence>
<evidence type="ECO:0000256" key="6">
    <source>
        <dbReference type="ARBA" id="ARBA00023136"/>
    </source>
</evidence>
<feature type="transmembrane region" description="Helical" evidence="7">
    <location>
        <begin position="122"/>
        <end position="146"/>
    </location>
</feature>
<evidence type="ECO:0000313" key="10">
    <source>
        <dbReference type="Proteomes" id="UP000242501"/>
    </source>
</evidence>
<name>A0A1G6IVG3_9GAMM</name>
<evidence type="ECO:0000313" key="9">
    <source>
        <dbReference type="EMBL" id="SDC10499.1"/>
    </source>
</evidence>
<organism evidence="9 10">
    <name type="scientific">Acinetobacter boissieri</name>
    <dbReference type="NCBI Taxonomy" id="1219383"/>
    <lineage>
        <taxon>Bacteria</taxon>
        <taxon>Pseudomonadati</taxon>
        <taxon>Pseudomonadota</taxon>
        <taxon>Gammaproteobacteria</taxon>
        <taxon>Moraxellales</taxon>
        <taxon>Moraxellaceae</taxon>
        <taxon>Acinetobacter</taxon>
    </lineage>
</organism>
<dbReference type="EMBL" id="FMYL01000009">
    <property type="protein sequence ID" value="SDC10499.1"/>
    <property type="molecule type" value="Genomic_DNA"/>
</dbReference>
<feature type="transmembrane region" description="Helical" evidence="7">
    <location>
        <begin position="46"/>
        <end position="67"/>
    </location>
</feature>
<gene>
    <name evidence="9" type="ORF">SAMN05421733_10959</name>
</gene>
<protein>
    <submittedName>
        <fullName evidence="9">Thiol:disulfide interchange protein DsbD</fullName>
    </submittedName>
</protein>
<feature type="transmembrane region" description="Helical" evidence="7">
    <location>
        <begin position="224"/>
        <end position="245"/>
    </location>
</feature>
<proteinExistence type="predicted"/>
<dbReference type="OrthoDB" id="9811036at2"/>
<dbReference type="GO" id="GO:0015035">
    <property type="term" value="F:protein-disulfide reductase activity"/>
    <property type="evidence" value="ECO:0007669"/>
    <property type="project" value="TreeGrafter"/>
</dbReference>
<dbReference type="GO" id="GO:0017004">
    <property type="term" value="P:cytochrome complex assembly"/>
    <property type="evidence" value="ECO:0007669"/>
    <property type="project" value="UniProtKB-KW"/>
</dbReference>
<sequence length="416" mass="44558">MLVAILSAFLGGLILNFMPCVFPIISFKIMGLIGHIDDKNRLRKEGIAFMVGVIVSMLALTGVLLALRAGGEAIGWGFQLQSPKIVTVLALIILASALNLSGVFEAGLRLQRVGQNQNGKSGIYGAALTGALAIVVATPCTAPFMASAVSYASVQSTPVALAIFVSLAIGFATPFTLLSFAPSLSKKLPKPGAWMETLKHFLAFPMYAATAWLVWVVAQQTDASGLASVLMCCVILALTAWVYGLAQRRALLEKKSVWQYCITIGLLAIILYLIFSPASTLQIKENTQTTTGQISHQPNKATAIKWSPVALADAQKTHRPIFIDFNASWCITCQVNDKNVISTDEVQTALLKTNTVYMVADSTNYNVDIVKAMADYGRDGLPLYVIYPANGGKPVILPQVLTKSGFITALEQAAKL</sequence>
<comment type="subcellular location">
    <subcellularLocation>
        <location evidence="1">Cell membrane</location>
        <topology evidence="1">Multi-pass membrane protein</topology>
    </subcellularLocation>
</comment>
<evidence type="ECO:0000256" key="4">
    <source>
        <dbReference type="ARBA" id="ARBA00022748"/>
    </source>
</evidence>
<dbReference type="STRING" id="1219383.SAMN05421733_10959"/>
<feature type="domain" description="Thioredoxin" evidence="8">
    <location>
        <begin position="272"/>
        <end position="415"/>
    </location>
</feature>
<dbReference type="InterPro" id="IPR013766">
    <property type="entry name" value="Thioredoxin_domain"/>
</dbReference>
<keyword evidence="4" id="KW-0201">Cytochrome c-type biogenesis</keyword>